<dbReference type="Proteomes" id="UP000186601">
    <property type="component" value="Unassembled WGS sequence"/>
</dbReference>
<evidence type="ECO:0000313" key="2">
    <source>
        <dbReference type="EMBL" id="PSR83227.1"/>
    </source>
</evidence>
<organism evidence="2 3">
    <name type="scientific">Hermanssonia centrifuga</name>
    <dbReference type="NCBI Taxonomy" id="98765"/>
    <lineage>
        <taxon>Eukaryota</taxon>
        <taxon>Fungi</taxon>
        <taxon>Dikarya</taxon>
        <taxon>Basidiomycota</taxon>
        <taxon>Agaricomycotina</taxon>
        <taxon>Agaricomycetes</taxon>
        <taxon>Polyporales</taxon>
        <taxon>Meruliaceae</taxon>
        <taxon>Hermanssonia</taxon>
    </lineage>
</organism>
<name>A0A2R6P1C4_9APHY</name>
<dbReference type="STRING" id="98765.A0A2R6P1C4"/>
<dbReference type="EMBL" id="MLYV02000564">
    <property type="protein sequence ID" value="PSR83227.1"/>
    <property type="molecule type" value="Genomic_DNA"/>
</dbReference>
<evidence type="ECO:0000256" key="1">
    <source>
        <dbReference type="SAM" id="MobiDB-lite"/>
    </source>
</evidence>
<dbReference type="PANTHER" id="PTHR33266:SF1">
    <property type="entry name" value="F-BOX DOMAIN-CONTAINING PROTEIN"/>
    <property type="match status" value="1"/>
</dbReference>
<dbReference type="OrthoDB" id="107110at2759"/>
<feature type="region of interest" description="Disordered" evidence="1">
    <location>
        <begin position="760"/>
        <end position="785"/>
    </location>
</feature>
<keyword evidence="3" id="KW-1185">Reference proteome</keyword>
<reference evidence="2 3" key="1">
    <citation type="submission" date="2018-02" db="EMBL/GenBank/DDBJ databases">
        <title>Genome sequence of the basidiomycete white-rot fungus Phlebia centrifuga.</title>
        <authorList>
            <person name="Granchi Z."/>
            <person name="Peng M."/>
            <person name="de Vries R.P."/>
            <person name="Hilden K."/>
            <person name="Makela M.R."/>
            <person name="Grigoriev I."/>
            <person name="Riley R."/>
        </authorList>
    </citation>
    <scope>NUCLEOTIDE SEQUENCE [LARGE SCALE GENOMIC DNA]</scope>
    <source>
        <strain evidence="2 3">FBCC195</strain>
    </source>
</reference>
<gene>
    <name evidence="2" type="ORF">PHLCEN_2v5789</name>
</gene>
<protein>
    <submittedName>
        <fullName evidence="2">Uncharacterized protein</fullName>
    </submittedName>
</protein>
<accession>A0A2R6P1C4</accession>
<dbReference type="AlphaFoldDB" id="A0A2R6P1C4"/>
<proteinExistence type="predicted"/>
<sequence>MALEFCDTRTDAEHRELEQKITENIAKWWWDLKKRSETPSPSFLWYKLLIPVICPSMFSGASESHIYEFFDTNREALTPLLNTAWETQRYKDICSLKFLNPPKTLYSELTSESARMTAWNTDMIESETAQQSWAEPFKGQSHILMVNSLNQMNRKRFDRGEVNPYSNYTAVVQSSGTGKTRTVHEAAKLIFTMHFNLRPDEDTGYPLADKALRNYLLKTAETEDILLRRYIGFFGALFDAASVVLGSMKNFESYQTLAAAWQGHMDKGDHRESLYAEAIRISEVKERSEIDIRASDKATDAAKRLLHMIVTKSGPTSTQHDICILLAYDESHDLAGLTIKGVAKKAAPTYFQILVSASNIFINLDIFSIHLSTNSNLALYSPGATNFWSADVPDLQTPIIELPFDVGDVTPLATENAHSMNEAKHSKPFSWWTRFKNGNNTARSHLISLAVEKLNGTRSSELTDNGRLSALKVRLLLDFEPRRQISVKKEMELVAGHMLINHCVPVHREYMWTSYPSEPILAEAAAQMMFRMDNIPTFLQKQMDLGLISKGDRGELVARLLLTLAHDRVRVSRRQFLHNTPIYYSHAIPLIDFLRALISASWIDRILDSFPTTITNSDPLSLPFREAFKDARVNFTHFVRAGDSSIITDEGAWLSFVRGMAIQCSSGQRMIDLFLPVLLRDEKIGRHVMSGVFIQIKNRRQAQRVHIDADRLNFFSPNKLDDVVSRPYVSIVMNLGTHQGFDNPTRPRAAKRCRLDESLLRQGPQSASKVVPSPPPVRSGRARRSPHPRYAFTITGCSSSVYSVVEVNEKPKYAFLLASRSLVNEYPYRDDPERFNMIMRMKPVWVEGSNSYGWAAADEIGAGPSYLLESQTEEMAEYDGVVVEEPEEEEEEDVFT</sequence>
<evidence type="ECO:0000313" key="3">
    <source>
        <dbReference type="Proteomes" id="UP000186601"/>
    </source>
</evidence>
<comment type="caution">
    <text evidence="2">The sequence shown here is derived from an EMBL/GenBank/DDBJ whole genome shotgun (WGS) entry which is preliminary data.</text>
</comment>
<dbReference type="PANTHER" id="PTHR33266">
    <property type="entry name" value="CHROMOSOME 15, WHOLE GENOME SHOTGUN SEQUENCE"/>
    <property type="match status" value="1"/>
</dbReference>